<evidence type="ECO:0000313" key="3">
    <source>
        <dbReference type="EMBL" id="AIJ20871.1"/>
    </source>
</evidence>
<proteinExistence type="predicted"/>
<keyword evidence="4" id="KW-1185">Reference proteome</keyword>
<dbReference type="HOGENOM" id="CLU_1507604_0_0_11"/>
<dbReference type="InterPro" id="IPR014710">
    <property type="entry name" value="RmlC-like_jellyroll"/>
</dbReference>
<dbReference type="PATRIC" id="fig|1068978.7.peg.817"/>
<gene>
    <name evidence="3" type="ORF">AMETH_0779</name>
</gene>
<dbReference type="PANTHER" id="PTHR36440:SF1">
    <property type="entry name" value="PUTATIVE (AFU_ORTHOLOGUE AFUA_8G07350)-RELATED"/>
    <property type="match status" value="1"/>
</dbReference>
<dbReference type="PANTHER" id="PTHR36440">
    <property type="entry name" value="PUTATIVE (AFU_ORTHOLOGUE AFUA_8G07350)-RELATED"/>
    <property type="match status" value="1"/>
</dbReference>
<evidence type="ECO:0000259" key="2">
    <source>
        <dbReference type="Pfam" id="PF07883"/>
    </source>
</evidence>
<sequence>MQFLGEHKEELDVPPLHIHNTQVFDRARFCRWSPRSGRPEWRHEPDPRHRSRSPRRRPGQPITLLTDTDTLTSNRATFEPGATGAPPHFHTKATEVFFVLSGRLDVLLDEEVVTLGEGDFLTVPPRVPHALTFTPGMDRFDYYRLLDRVNRGEADPREMRESQERYDNHYVDSQVWRV</sequence>
<organism evidence="3 4">
    <name type="scientific">Amycolatopsis methanolica 239</name>
    <dbReference type="NCBI Taxonomy" id="1068978"/>
    <lineage>
        <taxon>Bacteria</taxon>
        <taxon>Bacillati</taxon>
        <taxon>Actinomycetota</taxon>
        <taxon>Actinomycetes</taxon>
        <taxon>Pseudonocardiales</taxon>
        <taxon>Pseudonocardiaceae</taxon>
        <taxon>Amycolatopsis</taxon>
        <taxon>Amycolatopsis methanolica group</taxon>
    </lineage>
</organism>
<accession>A0A076MPH5</accession>
<protein>
    <recommendedName>
        <fullName evidence="2">Cupin type-2 domain-containing protein</fullName>
    </recommendedName>
</protein>
<dbReference type="AlphaFoldDB" id="A0A076MPH5"/>
<dbReference type="InterPro" id="IPR011051">
    <property type="entry name" value="RmlC_Cupin_sf"/>
</dbReference>
<reference evidence="3 4" key="1">
    <citation type="submission" date="2014-07" db="EMBL/GenBank/DDBJ databases">
        <title>Whole Genome Sequence of the Amycolatopsis methanolica 239.</title>
        <authorList>
            <person name="Tang B."/>
        </authorList>
    </citation>
    <scope>NUCLEOTIDE SEQUENCE [LARGE SCALE GENOMIC DNA]</scope>
    <source>
        <strain evidence="3 4">239</strain>
    </source>
</reference>
<evidence type="ECO:0000313" key="4">
    <source>
        <dbReference type="Proteomes" id="UP000062973"/>
    </source>
</evidence>
<feature type="region of interest" description="Disordered" evidence="1">
    <location>
        <begin position="35"/>
        <end position="65"/>
    </location>
</feature>
<dbReference type="Pfam" id="PF07883">
    <property type="entry name" value="Cupin_2"/>
    <property type="match status" value="1"/>
</dbReference>
<feature type="compositionally biased region" description="Basic and acidic residues" evidence="1">
    <location>
        <begin position="37"/>
        <end position="48"/>
    </location>
</feature>
<dbReference type="eggNOG" id="COG1917">
    <property type="taxonomic scope" value="Bacteria"/>
</dbReference>
<dbReference type="InterPro" id="IPR053146">
    <property type="entry name" value="QDO-like"/>
</dbReference>
<evidence type="ECO:0000256" key="1">
    <source>
        <dbReference type="SAM" id="MobiDB-lite"/>
    </source>
</evidence>
<feature type="domain" description="Cupin type-2" evidence="2">
    <location>
        <begin position="76"/>
        <end position="131"/>
    </location>
</feature>
<name>A0A076MPH5_AMYME</name>
<dbReference type="RefSeq" id="WP_223843053.1">
    <property type="nucleotide sequence ID" value="NZ_AQUL01000001.1"/>
</dbReference>
<dbReference type="SUPFAM" id="SSF51182">
    <property type="entry name" value="RmlC-like cupins"/>
    <property type="match status" value="1"/>
</dbReference>
<dbReference type="STRING" id="1068978.AMETH_0779"/>
<dbReference type="EMBL" id="CP009110">
    <property type="protein sequence ID" value="AIJ20871.1"/>
    <property type="molecule type" value="Genomic_DNA"/>
</dbReference>
<dbReference type="Gene3D" id="2.60.120.10">
    <property type="entry name" value="Jelly Rolls"/>
    <property type="match status" value="1"/>
</dbReference>
<dbReference type="InterPro" id="IPR013096">
    <property type="entry name" value="Cupin_2"/>
</dbReference>
<dbReference type="KEGG" id="amq:AMETH_0779"/>
<dbReference type="Proteomes" id="UP000062973">
    <property type="component" value="Chromosome"/>
</dbReference>
<feature type="compositionally biased region" description="Basic residues" evidence="1">
    <location>
        <begin position="49"/>
        <end position="58"/>
    </location>
</feature>